<dbReference type="AlphaFoldDB" id="X1Q9V2"/>
<comment type="caution">
    <text evidence="3">The sequence shown here is derived from an EMBL/GenBank/DDBJ whole genome shotgun (WGS) entry which is preliminary data.</text>
</comment>
<organism evidence="3">
    <name type="scientific">marine sediment metagenome</name>
    <dbReference type="NCBI Taxonomy" id="412755"/>
    <lineage>
        <taxon>unclassified sequences</taxon>
        <taxon>metagenomes</taxon>
        <taxon>ecological metagenomes</taxon>
    </lineage>
</organism>
<feature type="non-terminal residue" evidence="3">
    <location>
        <position position="194"/>
    </location>
</feature>
<dbReference type="Gene3D" id="3.30.300.160">
    <property type="entry name" value="Type II secretion system, protein E, N-terminal domain"/>
    <property type="match status" value="1"/>
</dbReference>
<sequence length="194" mass="22321">MPTLVQQLVKKGILEKEKATSLEFEIKSSGKKDEEVILERGIVSESFLFSLKSENLKIPLKEVVASEIPLKILELIPEESARYYKMVPLSKKDNLLEVGMVFPEDLKAQEALKFLARQGKFSYQVFLITLTSFNSLLKQYRTLKREVSRALEELEIELREEKIEMKPMKVAEFERLAEEAPIIKVVAVILRHAV</sequence>
<dbReference type="InterPro" id="IPR007831">
    <property type="entry name" value="T2SS_GspE_N"/>
</dbReference>
<dbReference type="Pfam" id="PF05157">
    <property type="entry name" value="MshEN"/>
    <property type="match status" value="1"/>
</dbReference>
<evidence type="ECO:0000256" key="1">
    <source>
        <dbReference type="SAM" id="Coils"/>
    </source>
</evidence>
<dbReference type="EMBL" id="BARV01037115">
    <property type="protein sequence ID" value="GAI47825.1"/>
    <property type="molecule type" value="Genomic_DNA"/>
</dbReference>
<dbReference type="SUPFAM" id="SSF160246">
    <property type="entry name" value="EspE N-terminal domain-like"/>
    <property type="match status" value="1"/>
</dbReference>
<proteinExistence type="predicted"/>
<evidence type="ECO:0000259" key="2">
    <source>
        <dbReference type="Pfam" id="PF05157"/>
    </source>
</evidence>
<feature type="coiled-coil region" evidence="1">
    <location>
        <begin position="133"/>
        <end position="171"/>
    </location>
</feature>
<keyword evidence="1" id="KW-0175">Coiled coil</keyword>
<evidence type="ECO:0000313" key="3">
    <source>
        <dbReference type="EMBL" id="GAI47825.1"/>
    </source>
</evidence>
<gene>
    <name evidence="3" type="ORF">S06H3_57493</name>
</gene>
<reference evidence="3" key="1">
    <citation type="journal article" date="2014" name="Front. Microbiol.">
        <title>High frequency of phylogenetically diverse reductive dehalogenase-homologous genes in deep subseafloor sedimentary metagenomes.</title>
        <authorList>
            <person name="Kawai M."/>
            <person name="Futagami T."/>
            <person name="Toyoda A."/>
            <person name="Takaki Y."/>
            <person name="Nishi S."/>
            <person name="Hori S."/>
            <person name="Arai W."/>
            <person name="Tsubouchi T."/>
            <person name="Morono Y."/>
            <person name="Uchiyama I."/>
            <person name="Ito T."/>
            <person name="Fujiyama A."/>
            <person name="Inagaki F."/>
            <person name="Takami H."/>
        </authorList>
    </citation>
    <scope>NUCLEOTIDE SEQUENCE</scope>
    <source>
        <strain evidence="3">Expedition CK06-06</strain>
    </source>
</reference>
<accession>X1Q9V2</accession>
<protein>
    <recommendedName>
        <fullName evidence="2">Type II secretion system protein GspE N-terminal domain-containing protein</fullName>
    </recommendedName>
</protein>
<name>X1Q9V2_9ZZZZ</name>
<dbReference type="InterPro" id="IPR037257">
    <property type="entry name" value="T2SS_E_N_sf"/>
</dbReference>
<feature type="domain" description="Type II secretion system protein GspE N-terminal" evidence="2">
    <location>
        <begin position="64"/>
        <end position="141"/>
    </location>
</feature>